<dbReference type="Proteomes" id="UP000295252">
    <property type="component" value="Chromosome IV"/>
</dbReference>
<organism evidence="1 2">
    <name type="scientific">Coffea canephora</name>
    <name type="common">Robusta coffee</name>
    <dbReference type="NCBI Taxonomy" id="49390"/>
    <lineage>
        <taxon>Eukaryota</taxon>
        <taxon>Viridiplantae</taxon>
        <taxon>Streptophyta</taxon>
        <taxon>Embryophyta</taxon>
        <taxon>Tracheophyta</taxon>
        <taxon>Spermatophyta</taxon>
        <taxon>Magnoliopsida</taxon>
        <taxon>eudicotyledons</taxon>
        <taxon>Gunneridae</taxon>
        <taxon>Pentapetalae</taxon>
        <taxon>asterids</taxon>
        <taxon>lamiids</taxon>
        <taxon>Gentianales</taxon>
        <taxon>Rubiaceae</taxon>
        <taxon>Ixoroideae</taxon>
        <taxon>Gardenieae complex</taxon>
        <taxon>Bertiereae - Coffeeae clade</taxon>
        <taxon>Coffeeae</taxon>
        <taxon>Coffea</taxon>
    </lineage>
</organism>
<dbReference type="Gramene" id="CDP08547">
    <property type="protein sequence ID" value="CDP08547"/>
    <property type="gene ID" value="GSCOC_T00027501001"/>
</dbReference>
<name>A0A068UJR8_COFCA</name>
<dbReference type="STRING" id="49390.A0A068UJR8"/>
<dbReference type="InParanoid" id="A0A068UJR8"/>
<dbReference type="PhylomeDB" id="A0A068UJR8"/>
<proteinExistence type="predicted"/>
<sequence length="84" mass="9278">MLVYLAKMGDQVLSESQISLDTESVYIYSVTAGMYCMSRYATAIGVRTDVIKVAVEDLAVNLGWPGNREEVRAETQLSNEQIGQ</sequence>
<protein>
    <submittedName>
        <fullName evidence="1">Uncharacterized protein</fullName>
    </submittedName>
</protein>
<dbReference type="EMBL" id="HG739118">
    <property type="protein sequence ID" value="CDP08547.1"/>
    <property type="molecule type" value="Genomic_DNA"/>
</dbReference>
<evidence type="ECO:0000313" key="1">
    <source>
        <dbReference type="EMBL" id="CDP08547.1"/>
    </source>
</evidence>
<accession>A0A068UJR8</accession>
<reference evidence="2" key="1">
    <citation type="journal article" date="2014" name="Science">
        <title>The coffee genome provides insight into the convergent evolution of caffeine biosynthesis.</title>
        <authorList>
            <person name="Denoeud F."/>
            <person name="Carretero-Paulet L."/>
            <person name="Dereeper A."/>
            <person name="Droc G."/>
            <person name="Guyot R."/>
            <person name="Pietrella M."/>
            <person name="Zheng C."/>
            <person name="Alberti A."/>
            <person name="Anthony F."/>
            <person name="Aprea G."/>
            <person name="Aury J.M."/>
            <person name="Bento P."/>
            <person name="Bernard M."/>
            <person name="Bocs S."/>
            <person name="Campa C."/>
            <person name="Cenci A."/>
            <person name="Combes M.C."/>
            <person name="Crouzillat D."/>
            <person name="Da Silva C."/>
            <person name="Daddiego L."/>
            <person name="De Bellis F."/>
            <person name="Dussert S."/>
            <person name="Garsmeur O."/>
            <person name="Gayraud T."/>
            <person name="Guignon V."/>
            <person name="Jahn K."/>
            <person name="Jamilloux V."/>
            <person name="Joet T."/>
            <person name="Labadie K."/>
            <person name="Lan T."/>
            <person name="Leclercq J."/>
            <person name="Lepelley M."/>
            <person name="Leroy T."/>
            <person name="Li L.T."/>
            <person name="Librado P."/>
            <person name="Lopez L."/>
            <person name="Munoz A."/>
            <person name="Noel B."/>
            <person name="Pallavicini A."/>
            <person name="Perrotta G."/>
            <person name="Poncet V."/>
            <person name="Pot D."/>
            <person name="Priyono X."/>
            <person name="Rigoreau M."/>
            <person name="Rouard M."/>
            <person name="Rozas J."/>
            <person name="Tranchant-Dubreuil C."/>
            <person name="VanBuren R."/>
            <person name="Zhang Q."/>
            <person name="Andrade A.C."/>
            <person name="Argout X."/>
            <person name="Bertrand B."/>
            <person name="de Kochko A."/>
            <person name="Graziosi G."/>
            <person name="Henry R.J."/>
            <person name="Jayarama X."/>
            <person name="Ming R."/>
            <person name="Nagai C."/>
            <person name="Rounsley S."/>
            <person name="Sankoff D."/>
            <person name="Giuliano G."/>
            <person name="Albert V.A."/>
            <person name="Wincker P."/>
            <person name="Lashermes P."/>
        </authorList>
    </citation>
    <scope>NUCLEOTIDE SEQUENCE [LARGE SCALE GENOMIC DNA]</scope>
    <source>
        <strain evidence="2">cv. DH200-94</strain>
    </source>
</reference>
<dbReference type="AlphaFoldDB" id="A0A068UJR8"/>
<evidence type="ECO:0000313" key="2">
    <source>
        <dbReference type="Proteomes" id="UP000295252"/>
    </source>
</evidence>
<keyword evidence="2" id="KW-1185">Reference proteome</keyword>
<gene>
    <name evidence="1" type="ORF">GSCOC_T00027501001</name>
</gene>